<keyword evidence="2" id="KW-1185">Reference proteome</keyword>
<accession>A0AAV9LVL3</accession>
<evidence type="ECO:0000313" key="2">
    <source>
        <dbReference type="Proteomes" id="UP001311915"/>
    </source>
</evidence>
<protein>
    <submittedName>
        <fullName evidence="1">Uncharacterized protein</fullName>
    </submittedName>
</protein>
<dbReference type="SUPFAM" id="SSF140990">
    <property type="entry name" value="FtsH protease domain-like"/>
    <property type="match status" value="1"/>
</dbReference>
<dbReference type="GO" id="GO:0006508">
    <property type="term" value="P:proteolysis"/>
    <property type="evidence" value="ECO:0007669"/>
    <property type="project" value="InterPro"/>
</dbReference>
<reference evidence="1 2" key="1">
    <citation type="submission" date="2023-10" db="EMBL/GenBank/DDBJ databases">
        <title>Genome-Wide Identification Analysis in wild type Solanum Pinnatisectum Reveals Some Genes Defensing Phytophthora Infestans.</title>
        <authorList>
            <person name="Sun C."/>
        </authorList>
    </citation>
    <scope>NUCLEOTIDE SEQUENCE [LARGE SCALE GENOMIC DNA]</scope>
    <source>
        <strain evidence="1">LQN</strain>
        <tissue evidence="1">Leaf</tissue>
    </source>
</reference>
<dbReference type="Proteomes" id="UP001311915">
    <property type="component" value="Unassembled WGS sequence"/>
</dbReference>
<evidence type="ECO:0000313" key="1">
    <source>
        <dbReference type="EMBL" id="KAK4729804.1"/>
    </source>
</evidence>
<gene>
    <name evidence="1" type="ORF">R3W88_022792</name>
</gene>
<dbReference type="EMBL" id="JAWPEI010000004">
    <property type="protein sequence ID" value="KAK4729804.1"/>
    <property type="molecule type" value="Genomic_DNA"/>
</dbReference>
<dbReference type="GO" id="GO:0004222">
    <property type="term" value="F:metalloendopeptidase activity"/>
    <property type="evidence" value="ECO:0007669"/>
    <property type="project" value="InterPro"/>
</dbReference>
<dbReference type="GO" id="GO:0004176">
    <property type="term" value="F:ATP-dependent peptidase activity"/>
    <property type="evidence" value="ECO:0007669"/>
    <property type="project" value="InterPro"/>
</dbReference>
<dbReference type="PANTHER" id="PTHR33471">
    <property type="entry name" value="ATP-DEPENDENT ZINC METALLOPROTEASE-RELATED"/>
    <property type="match status" value="1"/>
</dbReference>
<dbReference type="Gene3D" id="1.20.58.760">
    <property type="entry name" value="Peptidase M41"/>
    <property type="match status" value="1"/>
</dbReference>
<dbReference type="InterPro" id="IPR037219">
    <property type="entry name" value="Peptidase_M41-like"/>
</dbReference>
<organism evidence="1 2">
    <name type="scientific">Solanum pinnatisectum</name>
    <name type="common">tansyleaf nightshade</name>
    <dbReference type="NCBI Taxonomy" id="50273"/>
    <lineage>
        <taxon>Eukaryota</taxon>
        <taxon>Viridiplantae</taxon>
        <taxon>Streptophyta</taxon>
        <taxon>Embryophyta</taxon>
        <taxon>Tracheophyta</taxon>
        <taxon>Spermatophyta</taxon>
        <taxon>Magnoliopsida</taxon>
        <taxon>eudicotyledons</taxon>
        <taxon>Gunneridae</taxon>
        <taxon>Pentapetalae</taxon>
        <taxon>asterids</taxon>
        <taxon>lamiids</taxon>
        <taxon>Solanales</taxon>
        <taxon>Solanaceae</taxon>
        <taxon>Solanoideae</taxon>
        <taxon>Solaneae</taxon>
        <taxon>Solanum</taxon>
    </lineage>
</organism>
<proteinExistence type="predicted"/>
<name>A0AAV9LVL3_9SOLN</name>
<dbReference type="PANTHER" id="PTHR33471:SF4">
    <property type="entry name" value="T22H22.11 PROTEIN"/>
    <property type="match status" value="1"/>
</dbReference>
<dbReference type="AlphaFoldDB" id="A0AAV9LVL3"/>
<dbReference type="GO" id="GO:0005524">
    <property type="term" value="F:ATP binding"/>
    <property type="evidence" value="ECO:0007669"/>
    <property type="project" value="InterPro"/>
</dbReference>
<sequence>MNLTRVRQVSVPVIRAFVCDKDSEAMRRRRVLRKFDKELANRNYKAANALLKQLQHKPRALLGFGSAKLVPKIIPAINTQQLSMVDSSSFESLVDTIMCSIKYSIKFSISDEEVLLTGMEDAMGSESDNSPYEDHQMCLQHEVGHFLVGYLVGVLPRSYEVPSLQDITQDKFAQGNVQFLGFEFLKEVDINTISSKRFTQGKLKSKENRAKISSQTLNRFLCVILGGLAAEHLVFGYSELLHSDVQKLDRVLKWLCYNENEADSLVRWAILTTLSLLSHHHEAQSRLAEAMTSRRSIGYCIDMIESTL</sequence>
<comment type="caution">
    <text evidence="1">The sequence shown here is derived from an EMBL/GenBank/DDBJ whole genome shotgun (WGS) entry which is preliminary data.</text>
</comment>